<dbReference type="EMBL" id="GBXM01019984">
    <property type="protein sequence ID" value="JAH88593.1"/>
    <property type="molecule type" value="Transcribed_RNA"/>
</dbReference>
<protein>
    <submittedName>
        <fullName evidence="2">Uncharacterized protein</fullName>
    </submittedName>
</protein>
<name>A0A0E9WGI4_ANGAN</name>
<feature type="transmembrane region" description="Helical" evidence="1">
    <location>
        <begin position="19"/>
        <end position="37"/>
    </location>
</feature>
<keyword evidence="1" id="KW-1133">Transmembrane helix</keyword>
<reference evidence="2" key="1">
    <citation type="submission" date="2014-11" db="EMBL/GenBank/DDBJ databases">
        <authorList>
            <person name="Amaro Gonzalez C."/>
        </authorList>
    </citation>
    <scope>NUCLEOTIDE SEQUENCE</scope>
</reference>
<proteinExistence type="predicted"/>
<dbReference type="AlphaFoldDB" id="A0A0E9WGI4"/>
<evidence type="ECO:0000313" key="2">
    <source>
        <dbReference type="EMBL" id="JAH88593.1"/>
    </source>
</evidence>
<evidence type="ECO:0000256" key="1">
    <source>
        <dbReference type="SAM" id="Phobius"/>
    </source>
</evidence>
<sequence>MIYCYDHAKSSIQFRTQRVYSYVAPIIYCYNAINLLIRMGTYQAKAFIFFFFFSFLNFDTSFISEMEQVSFLPQRCN</sequence>
<reference evidence="2" key="2">
    <citation type="journal article" date="2015" name="Fish Shellfish Immunol.">
        <title>Early steps in the European eel (Anguilla anguilla)-Vibrio vulnificus interaction in the gills: Role of the RtxA13 toxin.</title>
        <authorList>
            <person name="Callol A."/>
            <person name="Pajuelo D."/>
            <person name="Ebbesson L."/>
            <person name="Teles M."/>
            <person name="MacKenzie S."/>
            <person name="Amaro C."/>
        </authorList>
    </citation>
    <scope>NUCLEOTIDE SEQUENCE</scope>
</reference>
<keyword evidence="1" id="KW-0812">Transmembrane</keyword>
<accession>A0A0E9WGI4</accession>
<organism evidence="2">
    <name type="scientific">Anguilla anguilla</name>
    <name type="common">European freshwater eel</name>
    <name type="synonym">Muraena anguilla</name>
    <dbReference type="NCBI Taxonomy" id="7936"/>
    <lineage>
        <taxon>Eukaryota</taxon>
        <taxon>Metazoa</taxon>
        <taxon>Chordata</taxon>
        <taxon>Craniata</taxon>
        <taxon>Vertebrata</taxon>
        <taxon>Euteleostomi</taxon>
        <taxon>Actinopterygii</taxon>
        <taxon>Neopterygii</taxon>
        <taxon>Teleostei</taxon>
        <taxon>Anguilliformes</taxon>
        <taxon>Anguillidae</taxon>
        <taxon>Anguilla</taxon>
    </lineage>
</organism>
<keyword evidence="1" id="KW-0472">Membrane</keyword>